<accession>A0A927C8N3</accession>
<evidence type="ECO:0000256" key="2">
    <source>
        <dbReference type="ARBA" id="ARBA00022980"/>
    </source>
</evidence>
<dbReference type="HAMAP" id="MF_00514">
    <property type="entry name" value="Ribosomal_bL35"/>
    <property type="match status" value="1"/>
</dbReference>
<dbReference type="NCBIfam" id="TIGR00001">
    <property type="entry name" value="rpmI_bact"/>
    <property type="match status" value="1"/>
</dbReference>
<dbReference type="InterPro" id="IPR021137">
    <property type="entry name" value="Ribosomal_bL35-like"/>
</dbReference>
<keyword evidence="2 5" id="KW-0689">Ribosomal protein</keyword>
<gene>
    <name evidence="5 7" type="primary">rpmI</name>
    <name evidence="7" type="ORF">IDH45_15735</name>
</gene>
<dbReference type="FunFam" id="4.10.410.60:FF:000001">
    <property type="entry name" value="50S ribosomal protein L35"/>
    <property type="match status" value="1"/>
</dbReference>
<dbReference type="PANTHER" id="PTHR33343:SF1">
    <property type="entry name" value="LARGE RIBOSOMAL SUBUNIT PROTEIN BL35M"/>
    <property type="match status" value="1"/>
</dbReference>
<dbReference type="Pfam" id="PF01632">
    <property type="entry name" value="Ribosomal_L35p"/>
    <property type="match status" value="1"/>
</dbReference>
<dbReference type="AlphaFoldDB" id="A0A927C8N3"/>
<dbReference type="SUPFAM" id="SSF143034">
    <property type="entry name" value="L35p-like"/>
    <property type="match status" value="1"/>
</dbReference>
<organism evidence="7 8">
    <name type="scientific">Paenibacillus oceani</name>
    <dbReference type="NCBI Taxonomy" id="2772510"/>
    <lineage>
        <taxon>Bacteria</taxon>
        <taxon>Bacillati</taxon>
        <taxon>Bacillota</taxon>
        <taxon>Bacilli</taxon>
        <taxon>Bacillales</taxon>
        <taxon>Paenibacillaceae</taxon>
        <taxon>Paenibacillus</taxon>
    </lineage>
</organism>
<name>A0A927C8N3_9BACL</name>
<evidence type="ECO:0000256" key="3">
    <source>
        <dbReference type="ARBA" id="ARBA00023274"/>
    </source>
</evidence>
<dbReference type="PRINTS" id="PR00064">
    <property type="entry name" value="RIBOSOMALL35"/>
</dbReference>
<evidence type="ECO:0000256" key="4">
    <source>
        <dbReference type="ARBA" id="ARBA00071664"/>
    </source>
</evidence>
<reference evidence="7" key="1">
    <citation type="submission" date="2020-09" db="EMBL/GenBank/DDBJ databases">
        <title>A novel bacterium of genus Paenibacillus, isolated from South China Sea.</title>
        <authorList>
            <person name="Huang H."/>
            <person name="Mo K."/>
            <person name="Hu Y."/>
        </authorList>
    </citation>
    <scope>NUCLEOTIDE SEQUENCE</scope>
    <source>
        <strain evidence="7">IB182363</strain>
    </source>
</reference>
<evidence type="ECO:0000256" key="1">
    <source>
        <dbReference type="ARBA" id="ARBA00006598"/>
    </source>
</evidence>
<dbReference type="EMBL" id="JACXJA010000020">
    <property type="protein sequence ID" value="MBD2863444.1"/>
    <property type="molecule type" value="Genomic_DNA"/>
</dbReference>
<dbReference type="Proteomes" id="UP000639396">
    <property type="component" value="Unassembled WGS sequence"/>
</dbReference>
<evidence type="ECO:0000313" key="7">
    <source>
        <dbReference type="EMBL" id="MBD2863444.1"/>
    </source>
</evidence>
<sequence>MPKMKTHSSLKDRIKVTGTGKVRRQKAYQNHLMYGKAKSQKQRLGKSPIMAAGDVARLKQQIANLK</sequence>
<dbReference type="PANTHER" id="PTHR33343">
    <property type="entry name" value="54S RIBOSOMAL PROTEIN BL35M"/>
    <property type="match status" value="1"/>
</dbReference>
<evidence type="ECO:0000256" key="5">
    <source>
        <dbReference type="HAMAP-Rule" id="MF_00514"/>
    </source>
</evidence>
<comment type="similarity">
    <text evidence="1 5 6">Belongs to the bacterial ribosomal protein bL35 family.</text>
</comment>
<proteinExistence type="inferred from homology"/>
<dbReference type="GO" id="GO:0006412">
    <property type="term" value="P:translation"/>
    <property type="evidence" value="ECO:0007669"/>
    <property type="project" value="UniProtKB-UniRule"/>
</dbReference>
<dbReference type="InterPro" id="IPR037229">
    <property type="entry name" value="Ribosomal_bL35_sf"/>
</dbReference>
<dbReference type="GO" id="GO:0022625">
    <property type="term" value="C:cytosolic large ribosomal subunit"/>
    <property type="evidence" value="ECO:0007669"/>
    <property type="project" value="TreeGrafter"/>
</dbReference>
<dbReference type="GO" id="GO:0003735">
    <property type="term" value="F:structural constituent of ribosome"/>
    <property type="evidence" value="ECO:0007669"/>
    <property type="project" value="InterPro"/>
</dbReference>
<dbReference type="Gene3D" id="4.10.410.60">
    <property type="match status" value="1"/>
</dbReference>
<dbReference type="InterPro" id="IPR001706">
    <property type="entry name" value="Ribosomal_bL35"/>
</dbReference>
<dbReference type="RefSeq" id="WP_190929078.1">
    <property type="nucleotide sequence ID" value="NZ_JACXJA010000020.1"/>
</dbReference>
<evidence type="ECO:0000256" key="6">
    <source>
        <dbReference type="RuleBase" id="RU000568"/>
    </source>
</evidence>
<keyword evidence="8" id="KW-1185">Reference proteome</keyword>
<protein>
    <recommendedName>
        <fullName evidence="4 5">Large ribosomal subunit protein bL35</fullName>
    </recommendedName>
</protein>
<keyword evidence="3 5" id="KW-0687">Ribonucleoprotein</keyword>
<comment type="caution">
    <text evidence="7">The sequence shown here is derived from an EMBL/GenBank/DDBJ whole genome shotgun (WGS) entry which is preliminary data.</text>
</comment>
<evidence type="ECO:0000313" key="8">
    <source>
        <dbReference type="Proteomes" id="UP000639396"/>
    </source>
</evidence>